<protein>
    <submittedName>
        <fullName evidence="1">Uncharacterized protein</fullName>
    </submittedName>
</protein>
<evidence type="ECO:0000313" key="1">
    <source>
        <dbReference type="EMBL" id="MBA4672422.1"/>
    </source>
</evidence>
<reference evidence="1" key="2">
    <citation type="submission" date="2020-07" db="EMBL/GenBank/DDBJ databases">
        <authorList>
            <person name="Vera ALvarez R."/>
            <person name="Arias-Moreno D.M."/>
            <person name="Jimenez-Jacinto V."/>
            <person name="Jimenez-Bremont J.F."/>
            <person name="Swaminathan K."/>
            <person name="Moose S.P."/>
            <person name="Guerrero-Gonzalez M.L."/>
            <person name="Marino-Ramirez L."/>
            <person name="Landsman D."/>
            <person name="Rodriguez-Kessler M."/>
            <person name="Delgado-Sanchez P."/>
        </authorList>
    </citation>
    <scope>NUCLEOTIDE SEQUENCE</scope>
    <source>
        <tissue evidence="1">Cladode</tissue>
    </source>
</reference>
<dbReference type="AlphaFoldDB" id="A0A7C9EMT9"/>
<name>A0A7C9EMT9_OPUST</name>
<reference evidence="1" key="1">
    <citation type="journal article" date="2013" name="J. Plant Res.">
        <title>Effect of fungi and light on seed germination of three Opuntia species from semiarid lands of central Mexico.</title>
        <authorList>
            <person name="Delgado-Sanchez P."/>
            <person name="Jimenez-Bremont J.F."/>
            <person name="Guerrero-Gonzalez Mde L."/>
            <person name="Flores J."/>
        </authorList>
    </citation>
    <scope>NUCLEOTIDE SEQUENCE</scope>
    <source>
        <tissue evidence="1">Cladode</tissue>
    </source>
</reference>
<proteinExistence type="predicted"/>
<dbReference type="EMBL" id="GISG01255161">
    <property type="protein sequence ID" value="MBA4672422.1"/>
    <property type="molecule type" value="Transcribed_RNA"/>
</dbReference>
<organism evidence="1">
    <name type="scientific">Opuntia streptacantha</name>
    <name type="common">Prickly pear cactus</name>
    <name type="synonym">Opuntia cardona</name>
    <dbReference type="NCBI Taxonomy" id="393608"/>
    <lineage>
        <taxon>Eukaryota</taxon>
        <taxon>Viridiplantae</taxon>
        <taxon>Streptophyta</taxon>
        <taxon>Embryophyta</taxon>
        <taxon>Tracheophyta</taxon>
        <taxon>Spermatophyta</taxon>
        <taxon>Magnoliopsida</taxon>
        <taxon>eudicotyledons</taxon>
        <taxon>Gunneridae</taxon>
        <taxon>Pentapetalae</taxon>
        <taxon>Caryophyllales</taxon>
        <taxon>Cactineae</taxon>
        <taxon>Cactaceae</taxon>
        <taxon>Opuntioideae</taxon>
        <taxon>Opuntia</taxon>
    </lineage>
</organism>
<accession>A0A7C9EMT9</accession>
<sequence>MDPVCITLVKKPFFQEVGSTMGNHAVSLHLPKSETTITGSPLSRLPCKNLYRAAPTRMDLVINHVLQSLVVSWSQEYHKSEHSSCVPIVHGLKPTHLITTFVKCLADIVHGDISKRSGISFLSHMGCDLPHNTFNKLANGHT</sequence>